<keyword evidence="14" id="KW-1185">Reference proteome</keyword>
<accession>A0A8J8WDC9</accession>
<dbReference type="GO" id="GO:0005829">
    <property type="term" value="C:cytosol"/>
    <property type="evidence" value="ECO:0007669"/>
    <property type="project" value="TreeGrafter"/>
</dbReference>
<dbReference type="OrthoDB" id="9402762at2759"/>
<comment type="caution">
    <text evidence="13">The sequence shown here is derived from an EMBL/GenBank/DDBJ whole genome shotgun (WGS) entry which is preliminary data.</text>
</comment>
<keyword evidence="9" id="KW-0119">Carbohydrate metabolism</keyword>
<evidence type="ECO:0000259" key="12">
    <source>
        <dbReference type="Pfam" id="PF16363"/>
    </source>
</evidence>
<name>A0A8J8WDC9_CHIOP</name>
<gene>
    <name evidence="13" type="primary">GALE</name>
    <name evidence="13" type="ORF">GWK47_026114</name>
</gene>
<dbReference type="NCBIfam" id="TIGR01179">
    <property type="entry name" value="galE"/>
    <property type="match status" value="1"/>
</dbReference>
<evidence type="ECO:0000256" key="5">
    <source>
        <dbReference type="ARBA" id="ARBA00004947"/>
    </source>
</evidence>
<keyword evidence="9" id="KW-0299">Galactose metabolism</keyword>
<dbReference type="EC" id="5.1.3.2" evidence="7"/>
<dbReference type="Pfam" id="PF16363">
    <property type="entry name" value="GDP_Man_Dehyd"/>
    <property type="match status" value="1"/>
</dbReference>
<keyword evidence="10" id="KW-0413">Isomerase</keyword>
<sequence length="452" mass="49109">MSSLILVTGGAGYVGSHTTVELLKAGYRVVVVDNAVNSVGGSQGKLPPSLARVQDLAQKSLVAYYCVDINDASALTDIFSKHHVDAVIHFAALKAVGESVEKPLEYYHNNVAGTLTLLQVMQEAGVRRLVYSSSATVYGAPQYLPADEHHPTGAGLTNPYGKTKYFCEQVMQDLAASDQEWQLVSLRYFNPVGAHPSGLIGEDPLGRPNNLMPFVAQVAIGKREELSVYGDDYDTPDGTGVRDYVHVMDLAEGHVVALDRLLNKASKVKGCVAYNLGTGRGVSVLQMIEAFRRASGKAVPYRVVGRRAGDVASVVASCSRAEEELGWQARRDLQQMCVRDYVHVMDLAEGHVVALDRLLNKASKVKGCVAYNLGTGRGVSVLQMIEAFRRASGKAVPYRVVGRRAGDVASVVASCSRAEEELGWQARRDLQQMCEDAWRWQSQHPDGFKSCH</sequence>
<evidence type="ECO:0000256" key="11">
    <source>
        <dbReference type="ARBA" id="ARBA00031827"/>
    </source>
</evidence>
<comment type="cofactor">
    <cofactor evidence="3">
        <name>NAD(+)</name>
        <dbReference type="ChEBI" id="CHEBI:57540"/>
    </cofactor>
</comment>
<keyword evidence="8" id="KW-0520">NAD</keyword>
<comment type="catalytic activity">
    <reaction evidence="2">
        <text>UDP-alpha-D-glucose = UDP-alpha-D-galactose</text>
        <dbReference type="Rhea" id="RHEA:22168"/>
        <dbReference type="ChEBI" id="CHEBI:58885"/>
        <dbReference type="ChEBI" id="CHEBI:66914"/>
        <dbReference type="EC" id="5.1.3.2"/>
    </reaction>
</comment>
<evidence type="ECO:0000256" key="10">
    <source>
        <dbReference type="ARBA" id="ARBA00023235"/>
    </source>
</evidence>
<dbReference type="PANTHER" id="PTHR43725:SF47">
    <property type="entry name" value="UDP-GLUCOSE 4-EPIMERASE"/>
    <property type="match status" value="1"/>
</dbReference>
<evidence type="ECO:0000256" key="4">
    <source>
        <dbReference type="ARBA" id="ARBA00002760"/>
    </source>
</evidence>
<dbReference type="CDD" id="cd05247">
    <property type="entry name" value="UDP_G4E_1_SDR_e"/>
    <property type="match status" value="1"/>
</dbReference>
<evidence type="ECO:0000256" key="6">
    <source>
        <dbReference type="ARBA" id="ARBA00013175"/>
    </source>
</evidence>
<dbReference type="AlphaFoldDB" id="A0A8J8WDC9"/>
<dbReference type="Gene3D" id="3.90.25.10">
    <property type="entry name" value="UDP-galactose 4-epimerase, domain 1"/>
    <property type="match status" value="2"/>
</dbReference>
<dbReference type="InterPro" id="IPR005886">
    <property type="entry name" value="UDP_G4E"/>
</dbReference>
<organism evidence="13 14">
    <name type="scientific">Chionoecetes opilio</name>
    <name type="common">Atlantic snow crab</name>
    <name type="synonym">Cancer opilio</name>
    <dbReference type="NCBI Taxonomy" id="41210"/>
    <lineage>
        <taxon>Eukaryota</taxon>
        <taxon>Metazoa</taxon>
        <taxon>Ecdysozoa</taxon>
        <taxon>Arthropoda</taxon>
        <taxon>Crustacea</taxon>
        <taxon>Multicrustacea</taxon>
        <taxon>Malacostraca</taxon>
        <taxon>Eumalacostraca</taxon>
        <taxon>Eucarida</taxon>
        <taxon>Decapoda</taxon>
        <taxon>Pleocyemata</taxon>
        <taxon>Brachyura</taxon>
        <taxon>Eubrachyura</taxon>
        <taxon>Majoidea</taxon>
        <taxon>Majidae</taxon>
        <taxon>Chionoecetes</taxon>
    </lineage>
</organism>
<reference evidence="13" key="1">
    <citation type="submission" date="2020-07" db="EMBL/GenBank/DDBJ databases">
        <title>The High-quality genome of the commercially important snow crab, Chionoecetes opilio.</title>
        <authorList>
            <person name="Jeong J.-H."/>
            <person name="Ryu S."/>
        </authorList>
    </citation>
    <scope>NUCLEOTIDE SEQUENCE</scope>
    <source>
        <strain evidence="13">MADBK_172401_WGS</strain>
        <tissue evidence="13">Digestive gland</tissue>
    </source>
</reference>
<comment type="catalytic activity">
    <reaction evidence="1">
        <text>UDP-N-acetyl-alpha-D-glucosamine = UDP-N-acetyl-alpha-D-galactosamine</text>
        <dbReference type="Rhea" id="RHEA:20517"/>
        <dbReference type="ChEBI" id="CHEBI:57705"/>
        <dbReference type="ChEBI" id="CHEBI:67138"/>
        <dbReference type="EC" id="5.1.3.7"/>
    </reaction>
</comment>
<protein>
    <recommendedName>
        <fullName evidence="11">UDP-N-acetylglucosamine 4-epimerase</fullName>
        <ecNumber evidence="7">5.1.3.2</ecNumber>
        <ecNumber evidence="6">5.1.3.7</ecNumber>
    </recommendedName>
</protein>
<evidence type="ECO:0000256" key="1">
    <source>
        <dbReference type="ARBA" id="ARBA00000014"/>
    </source>
</evidence>
<dbReference type="GO" id="GO:0033499">
    <property type="term" value="P:galactose catabolic process via UDP-galactose, Leloir pathway"/>
    <property type="evidence" value="ECO:0007669"/>
    <property type="project" value="TreeGrafter"/>
</dbReference>
<comment type="pathway">
    <text evidence="5">Carbohydrate metabolism; galactose metabolism.</text>
</comment>
<dbReference type="Gene3D" id="3.40.50.720">
    <property type="entry name" value="NAD(P)-binding Rossmann-like Domain"/>
    <property type="match status" value="1"/>
</dbReference>
<dbReference type="InterPro" id="IPR036291">
    <property type="entry name" value="NAD(P)-bd_dom_sf"/>
</dbReference>
<comment type="function">
    <text evidence="4">Catalyzes two distinct but analogous reactions: the reversible epimerization of UDP-glucose to UDP-galactose and the reversible epimerization of UDP-N-acetylglucosamine to UDP-N-acetylgalactosamine. The reaction with UDP-Gal plays a critical role in the Leloir pathway of galactose catabolism in which galactose is converted to the glycolytic intermediate glucose 6-phosphate. It contributes to the catabolism of dietary galactose and enables the endogenous biosynthesis of both UDP-Gal and UDP-GalNAc when exogenous sources are limited. Both UDP-sugar interconversions are important in the synthesis of glycoproteins and glycolipids.</text>
</comment>
<dbReference type="EMBL" id="JACEEZ010025720">
    <property type="protein sequence ID" value="KAG0698163.1"/>
    <property type="molecule type" value="Genomic_DNA"/>
</dbReference>
<proteinExistence type="predicted"/>
<dbReference type="Proteomes" id="UP000770661">
    <property type="component" value="Unassembled WGS sequence"/>
</dbReference>
<evidence type="ECO:0000256" key="8">
    <source>
        <dbReference type="ARBA" id="ARBA00023027"/>
    </source>
</evidence>
<dbReference type="InterPro" id="IPR016040">
    <property type="entry name" value="NAD(P)-bd_dom"/>
</dbReference>
<evidence type="ECO:0000256" key="9">
    <source>
        <dbReference type="ARBA" id="ARBA00023144"/>
    </source>
</evidence>
<evidence type="ECO:0000256" key="7">
    <source>
        <dbReference type="ARBA" id="ARBA00013189"/>
    </source>
</evidence>
<feature type="domain" description="NAD(P)-binding" evidence="12">
    <location>
        <begin position="6"/>
        <end position="337"/>
    </location>
</feature>
<dbReference type="PANTHER" id="PTHR43725">
    <property type="entry name" value="UDP-GLUCOSE 4-EPIMERASE"/>
    <property type="match status" value="1"/>
</dbReference>
<dbReference type="SUPFAM" id="SSF51735">
    <property type="entry name" value="NAD(P)-binding Rossmann-fold domains"/>
    <property type="match status" value="2"/>
</dbReference>
<evidence type="ECO:0000313" key="13">
    <source>
        <dbReference type="EMBL" id="KAG0698163.1"/>
    </source>
</evidence>
<evidence type="ECO:0000256" key="3">
    <source>
        <dbReference type="ARBA" id="ARBA00001911"/>
    </source>
</evidence>
<dbReference type="GO" id="GO:0003978">
    <property type="term" value="F:UDP-glucose 4-epimerase activity"/>
    <property type="evidence" value="ECO:0007669"/>
    <property type="project" value="UniProtKB-EC"/>
</dbReference>
<dbReference type="EC" id="5.1.3.7" evidence="6"/>
<evidence type="ECO:0000313" key="14">
    <source>
        <dbReference type="Proteomes" id="UP000770661"/>
    </source>
</evidence>
<evidence type="ECO:0000256" key="2">
    <source>
        <dbReference type="ARBA" id="ARBA00000083"/>
    </source>
</evidence>
<dbReference type="GO" id="GO:0003974">
    <property type="term" value="F:UDP-N-acetylglucosamine 4-epimerase activity"/>
    <property type="evidence" value="ECO:0007669"/>
    <property type="project" value="UniProtKB-EC"/>
</dbReference>
<dbReference type="NCBIfam" id="NF007956">
    <property type="entry name" value="PRK10675.1"/>
    <property type="match status" value="1"/>
</dbReference>